<dbReference type="Proteomes" id="UP000550707">
    <property type="component" value="Unassembled WGS sequence"/>
</dbReference>
<organism evidence="1 2">
    <name type="scientific">Molossus molossus</name>
    <name type="common">Pallas' mastiff bat</name>
    <name type="synonym">Vespertilio molossus</name>
    <dbReference type="NCBI Taxonomy" id="27622"/>
    <lineage>
        <taxon>Eukaryota</taxon>
        <taxon>Metazoa</taxon>
        <taxon>Chordata</taxon>
        <taxon>Craniata</taxon>
        <taxon>Vertebrata</taxon>
        <taxon>Euteleostomi</taxon>
        <taxon>Mammalia</taxon>
        <taxon>Eutheria</taxon>
        <taxon>Laurasiatheria</taxon>
        <taxon>Chiroptera</taxon>
        <taxon>Yangochiroptera</taxon>
        <taxon>Molossidae</taxon>
        <taxon>Molossus</taxon>
    </lineage>
</organism>
<evidence type="ECO:0000313" key="2">
    <source>
        <dbReference type="Proteomes" id="UP000550707"/>
    </source>
</evidence>
<dbReference type="InParanoid" id="A0A7J8EFJ6"/>
<proteinExistence type="predicted"/>
<gene>
    <name evidence="1" type="ORF">HJG59_008913</name>
</gene>
<reference evidence="1 2" key="1">
    <citation type="journal article" date="2020" name="Nature">
        <title>Six reference-quality genomes reveal evolution of bat adaptations.</title>
        <authorList>
            <person name="Jebb D."/>
            <person name="Huang Z."/>
            <person name="Pippel M."/>
            <person name="Hughes G.M."/>
            <person name="Lavrichenko K."/>
            <person name="Devanna P."/>
            <person name="Winkler S."/>
            <person name="Jermiin L.S."/>
            <person name="Skirmuntt E.C."/>
            <person name="Katzourakis A."/>
            <person name="Burkitt-Gray L."/>
            <person name="Ray D.A."/>
            <person name="Sullivan K.A.M."/>
            <person name="Roscito J.G."/>
            <person name="Kirilenko B.M."/>
            <person name="Davalos L.M."/>
            <person name="Corthals A.P."/>
            <person name="Power M.L."/>
            <person name="Jones G."/>
            <person name="Ransome R.D."/>
            <person name="Dechmann D.K.N."/>
            <person name="Locatelli A.G."/>
            <person name="Puechmaille S.J."/>
            <person name="Fedrigo O."/>
            <person name="Jarvis E.D."/>
            <person name="Hiller M."/>
            <person name="Vernes S.C."/>
            <person name="Myers E.W."/>
            <person name="Teeling E.C."/>
        </authorList>
    </citation>
    <scope>NUCLEOTIDE SEQUENCE [LARGE SCALE GENOMIC DNA]</scope>
    <source>
        <strain evidence="1">MMolMol1</strain>
        <tissue evidence="1">Muscle</tissue>
    </source>
</reference>
<dbReference type="EMBL" id="JACASF010000014">
    <property type="protein sequence ID" value="KAF6433862.1"/>
    <property type="molecule type" value="Genomic_DNA"/>
</dbReference>
<comment type="caution">
    <text evidence="1">The sequence shown here is derived from an EMBL/GenBank/DDBJ whole genome shotgun (WGS) entry which is preliminary data.</text>
</comment>
<dbReference type="AlphaFoldDB" id="A0A7J8EFJ6"/>
<sequence>MTCSERSFYNVKVEELTASLQNCLCPGTPRSRSRTTESHKHPPSGWTGLLSAASRMGVKVNPGSVLQPPALRACSAEDPTGRNEGNTRRCSHQHLPLLRPASPSATTSISLCSHQHLPLLRPASPSATTSISLCSHQHLPLLRPASPSAPTSISLCSHQHLPLLPPASPSAMTSISLCSDQHLPLLPPASPSAPTSTSLCYAAQPPSPSWKGNGSRPGAGTAFIPSRALRFQLKALDLPGKSFKDLKEQRIFQNKPHF</sequence>
<accession>A0A7J8EFJ6</accession>
<protein>
    <submittedName>
        <fullName evidence="1">Uncharacterized protein</fullName>
    </submittedName>
</protein>
<keyword evidence="2" id="KW-1185">Reference proteome</keyword>
<name>A0A7J8EFJ6_MOLMO</name>
<evidence type="ECO:0000313" key="1">
    <source>
        <dbReference type="EMBL" id="KAF6433862.1"/>
    </source>
</evidence>